<dbReference type="InterPro" id="IPR048270">
    <property type="entry name" value="PNMA_C"/>
</dbReference>
<dbReference type="PANTHER" id="PTHR23095">
    <property type="entry name" value="PARANEOPLASTIC ANTIGEN"/>
    <property type="match status" value="1"/>
</dbReference>
<accession>A0A974CC91</accession>
<evidence type="ECO:0000259" key="1">
    <source>
        <dbReference type="Pfam" id="PF14893"/>
    </source>
</evidence>
<dbReference type="InterPro" id="IPR026523">
    <property type="entry name" value="PNMA"/>
</dbReference>
<evidence type="ECO:0000313" key="3">
    <source>
        <dbReference type="Proteomes" id="UP000694892"/>
    </source>
</evidence>
<reference evidence="3" key="1">
    <citation type="journal article" date="2016" name="Nature">
        <title>Genome evolution in the allotetraploid frog Xenopus laevis.</title>
        <authorList>
            <person name="Session A.M."/>
            <person name="Uno Y."/>
            <person name="Kwon T."/>
            <person name="Chapman J.A."/>
            <person name="Toyoda A."/>
            <person name="Takahashi S."/>
            <person name="Fukui A."/>
            <person name="Hikosaka A."/>
            <person name="Suzuki A."/>
            <person name="Kondo M."/>
            <person name="van Heeringen S.J."/>
            <person name="Quigley I."/>
            <person name="Heinz S."/>
            <person name="Ogino H."/>
            <person name="Ochi H."/>
            <person name="Hellsten U."/>
            <person name="Lyons J.B."/>
            <person name="Simakov O."/>
            <person name="Putnam N."/>
            <person name="Stites J."/>
            <person name="Kuroki Y."/>
            <person name="Tanaka T."/>
            <person name="Michiue T."/>
            <person name="Watanabe M."/>
            <person name="Bogdanovic O."/>
            <person name="Lister R."/>
            <person name="Georgiou G."/>
            <person name="Paranjpe S.S."/>
            <person name="van Kruijsbergen I."/>
            <person name="Shu S."/>
            <person name="Carlson J."/>
            <person name="Kinoshita T."/>
            <person name="Ohta Y."/>
            <person name="Mawaribuchi S."/>
            <person name="Jenkins J."/>
            <person name="Grimwood J."/>
            <person name="Schmutz J."/>
            <person name="Mitros T."/>
            <person name="Mozaffari S.V."/>
            <person name="Suzuki Y."/>
            <person name="Haramoto Y."/>
            <person name="Yamamoto T.S."/>
            <person name="Takagi C."/>
            <person name="Heald R."/>
            <person name="Miller K."/>
            <person name="Haudenschild C."/>
            <person name="Kitzman J."/>
            <person name="Nakayama T."/>
            <person name="Izutsu Y."/>
            <person name="Robert J."/>
            <person name="Fortriede J."/>
            <person name="Burns K."/>
            <person name="Lotay V."/>
            <person name="Karimi K."/>
            <person name="Yasuoka Y."/>
            <person name="Dichmann D.S."/>
            <person name="Flajnik M.F."/>
            <person name="Houston D.W."/>
            <person name="Shendure J."/>
            <person name="DuPasquier L."/>
            <person name="Vize P.D."/>
            <person name="Zorn A.M."/>
            <person name="Ito M."/>
            <person name="Marcotte E.M."/>
            <person name="Wallingford J.B."/>
            <person name="Ito Y."/>
            <person name="Asashima M."/>
            <person name="Ueno N."/>
            <person name="Matsuda Y."/>
            <person name="Veenstra G.J."/>
            <person name="Fujiyama A."/>
            <person name="Harland R.M."/>
            <person name="Taira M."/>
            <person name="Rokhsar D.S."/>
        </authorList>
    </citation>
    <scope>NUCLEOTIDE SEQUENCE [LARGE SCALE GENOMIC DNA]</scope>
    <source>
        <strain evidence="3">J</strain>
    </source>
</reference>
<name>A0A974CC91_XENLA</name>
<dbReference type="Pfam" id="PF14893">
    <property type="entry name" value="PNMA"/>
    <property type="match status" value="1"/>
</dbReference>
<dbReference type="EMBL" id="CM004479">
    <property type="protein sequence ID" value="OCT70242.1"/>
    <property type="molecule type" value="Genomic_DNA"/>
</dbReference>
<sequence length="222" mass="25207">MRRKILESLCSLAVNVVKSYLVGHPNATSDDLIEVLEVTFGPVGSTTEMLYRFHSTFHKEKKFLSVHVLQLEQGLRLLVSHGVITGDKINSLRRRVTLNSNPLATTIRAHYQDKLPPGYVVLMERGEPESQLRLRKFLSVIVVASMATSSQTVQSRMTQSAQCKLRHWCKRFYGRCYKCQVVGHQAWSCKTYKSSTVQKSSICESDSREDYCGESCWNEDGP</sequence>
<feature type="domain" description="Paraneoplastic antigen Ma-like C-terminal" evidence="1">
    <location>
        <begin position="2"/>
        <end position="123"/>
    </location>
</feature>
<evidence type="ECO:0000313" key="2">
    <source>
        <dbReference type="EMBL" id="OCT70242.1"/>
    </source>
</evidence>
<dbReference type="AlphaFoldDB" id="A0A974CC91"/>
<organism evidence="2 3">
    <name type="scientific">Xenopus laevis</name>
    <name type="common">African clawed frog</name>
    <dbReference type="NCBI Taxonomy" id="8355"/>
    <lineage>
        <taxon>Eukaryota</taxon>
        <taxon>Metazoa</taxon>
        <taxon>Chordata</taxon>
        <taxon>Craniata</taxon>
        <taxon>Vertebrata</taxon>
        <taxon>Euteleostomi</taxon>
        <taxon>Amphibia</taxon>
        <taxon>Batrachia</taxon>
        <taxon>Anura</taxon>
        <taxon>Pipoidea</taxon>
        <taxon>Pipidae</taxon>
        <taxon>Xenopodinae</taxon>
        <taxon>Xenopus</taxon>
        <taxon>Xenopus</taxon>
    </lineage>
</organism>
<proteinExistence type="predicted"/>
<gene>
    <name evidence="2" type="ORF">XELAEV_18037164mg</name>
</gene>
<protein>
    <recommendedName>
        <fullName evidence="1">Paraneoplastic antigen Ma-like C-terminal domain-containing protein</fullName>
    </recommendedName>
</protein>
<dbReference type="Proteomes" id="UP000694892">
    <property type="component" value="Chromosome 7S"/>
</dbReference>
<dbReference type="PANTHER" id="PTHR23095:SF17">
    <property type="entry name" value="PARANEOPLASTIC ANTIGEN MA1"/>
    <property type="match status" value="1"/>
</dbReference>